<evidence type="ECO:0000313" key="3">
    <source>
        <dbReference type="Proteomes" id="UP000015105"/>
    </source>
</evidence>
<reference evidence="3" key="2">
    <citation type="journal article" date="2017" name="Nat. Plants">
        <title>The Aegilops tauschii genome reveals multiple impacts of transposons.</title>
        <authorList>
            <person name="Zhao G."/>
            <person name="Zou C."/>
            <person name="Li K."/>
            <person name="Wang K."/>
            <person name="Li T."/>
            <person name="Gao L."/>
            <person name="Zhang X."/>
            <person name="Wang H."/>
            <person name="Yang Z."/>
            <person name="Liu X."/>
            <person name="Jiang W."/>
            <person name="Mao L."/>
            <person name="Kong X."/>
            <person name="Jiao Y."/>
            <person name="Jia J."/>
        </authorList>
    </citation>
    <scope>NUCLEOTIDE SEQUENCE [LARGE SCALE GENOMIC DNA]</scope>
    <source>
        <strain evidence="3">cv. AL8/78</strain>
    </source>
</reference>
<dbReference type="AlphaFoldDB" id="A0A453P9H6"/>
<accession>A0A453P9H6</accession>
<protein>
    <submittedName>
        <fullName evidence="2">Uncharacterized protein</fullName>
    </submittedName>
</protein>
<feature type="region of interest" description="Disordered" evidence="1">
    <location>
        <begin position="42"/>
        <end position="65"/>
    </location>
</feature>
<organism evidence="2 3">
    <name type="scientific">Aegilops tauschii subsp. strangulata</name>
    <name type="common">Goatgrass</name>
    <dbReference type="NCBI Taxonomy" id="200361"/>
    <lineage>
        <taxon>Eukaryota</taxon>
        <taxon>Viridiplantae</taxon>
        <taxon>Streptophyta</taxon>
        <taxon>Embryophyta</taxon>
        <taxon>Tracheophyta</taxon>
        <taxon>Spermatophyta</taxon>
        <taxon>Magnoliopsida</taxon>
        <taxon>Liliopsida</taxon>
        <taxon>Poales</taxon>
        <taxon>Poaceae</taxon>
        <taxon>BOP clade</taxon>
        <taxon>Pooideae</taxon>
        <taxon>Triticodae</taxon>
        <taxon>Triticeae</taxon>
        <taxon>Triticinae</taxon>
        <taxon>Aegilops</taxon>
    </lineage>
</organism>
<reference evidence="3" key="1">
    <citation type="journal article" date="2014" name="Science">
        <title>Ancient hybridizations among the ancestral genomes of bread wheat.</title>
        <authorList>
            <consortium name="International Wheat Genome Sequencing Consortium,"/>
            <person name="Marcussen T."/>
            <person name="Sandve S.R."/>
            <person name="Heier L."/>
            <person name="Spannagl M."/>
            <person name="Pfeifer M."/>
            <person name="Jakobsen K.S."/>
            <person name="Wulff B.B."/>
            <person name="Steuernagel B."/>
            <person name="Mayer K.F."/>
            <person name="Olsen O.A."/>
        </authorList>
    </citation>
    <scope>NUCLEOTIDE SEQUENCE [LARGE SCALE GENOMIC DNA]</scope>
    <source>
        <strain evidence="3">cv. AL8/78</strain>
    </source>
</reference>
<evidence type="ECO:0000256" key="1">
    <source>
        <dbReference type="SAM" id="MobiDB-lite"/>
    </source>
</evidence>
<dbReference type="EnsemblPlants" id="AET6Gv20658000.5">
    <property type="protein sequence ID" value="AET6Gv20658000.5"/>
    <property type="gene ID" value="AET6Gv20658000"/>
</dbReference>
<reference evidence="2" key="3">
    <citation type="journal article" date="2017" name="Nature">
        <title>Genome sequence of the progenitor of the wheat D genome Aegilops tauschii.</title>
        <authorList>
            <person name="Luo M.C."/>
            <person name="Gu Y.Q."/>
            <person name="Puiu D."/>
            <person name="Wang H."/>
            <person name="Twardziok S.O."/>
            <person name="Deal K.R."/>
            <person name="Huo N."/>
            <person name="Zhu T."/>
            <person name="Wang L."/>
            <person name="Wang Y."/>
            <person name="McGuire P.E."/>
            <person name="Liu S."/>
            <person name="Long H."/>
            <person name="Ramasamy R.K."/>
            <person name="Rodriguez J.C."/>
            <person name="Van S.L."/>
            <person name="Yuan L."/>
            <person name="Wang Z."/>
            <person name="Xia Z."/>
            <person name="Xiao L."/>
            <person name="Anderson O.D."/>
            <person name="Ouyang S."/>
            <person name="Liang Y."/>
            <person name="Zimin A.V."/>
            <person name="Pertea G."/>
            <person name="Qi P."/>
            <person name="Bennetzen J.L."/>
            <person name="Dai X."/>
            <person name="Dawson M.W."/>
            <person name="Muller H.G."/>
            <person name="Kugler K."/>
            <person name="Rivarola-Duarte L."/>
            <person name="Spannagl M."/>
            <person name="Mayer K.F.X."/>
            <person name="Lu F.H."/>
            <person name="Bevan M.W."/>
            <person name="Leroy P."/>
            <person name="Li P."/>
            <person name="You F.M."/>
            <person name="Sun Q."/>
            <person name="Liu Z."/>
            <person name="Lyons E."/>
            <person name="Wicker T."/>
            <person name="Salzberg S.L."/>
            <person name="Devos K.M."/>
            <person name="Dvorak J."/>
        </authorList>
    </citation>
    <scope>NUCLEOTIDE SEQUENCE [LARGE SCALE GENOMIC DNA]</scope>
    <source>
        <strain evidence="2">cv. AL8/78</strain>
    </source>
</reference>
<dbReference type="Gramene" id="AET6Gv20658000.5">
    <property type="protein sequence ID" value="AET6Gv20658000.5"/>
    <property type="gene ID" value="AET6Gv20658000"/>
</dbReference>
<evidence type="ECO:0000313" key="2">
    <source>
        <dbReference type="EnsemblPlants" id="AET6Gv20658000.5"/>
    </source>
</evidence>
<name>A0A453P9H6_AEGTS</name>
<reference evidence="2" key="4">
    <citation type="submission" date="2019-03" db="UniProtKB">
        <authorList>
            <consortium name="EnsemblPlants"/>
        </authorList>
    </citation>
    <scope>IDENTIFICATION</scope>
</reference>
<sequence>MKARGSAGPQWHSGPLLTNTRSISKYKTFFKATADTWARSTTALTSKQPSNPWKSNSDTLGRTDY</sequence>
<dbReference type="Proteomes" id="UP000015105">
    <property type="component" value="Chromosome 6D"/>
</dbReference>
<proteinExistence type="predicted"/>
<keyword evidence="3" id="KW-1185">Reference proteome</keyword>
<reference evidence="2" key="5">
    <citation type="journal article" date="2021" name="G3 (Bethesda)">
        <title>Aegilops tauschii genome assembly Aet v5.0 features greater sequence contiguity and improved annotation.</title>
        <authorList>
            <person name="Wang L."/>
            <person name="Zhu T."/>
            <person name="Rodriguez J.C."/>
            <person name="Deal K.R."/>
            <person name="Dubcovsky J."/>
            <person name="McGuire P.E."/>
            <person name="Lux T."/>
            <person name="Spannagl M."/>
            <person name="Mayer K.F.X."/>
            <person name="Baldrich P."/>
            <person name="Meyers B.C."/>
            <person name="Huo N."/>
            <person name="Gu Y.Q."/>
            <person name="Zhou H."/>
            <person name="Devos K.M."/>
            <person name="Bennetzen J.L."/>
            <person name="Unver T."/>
            <person name="Budak H."/>
            <person name="Gulick P.J."/>
            <person name="Galiba G."/>
            <person name="Kalapos B."/>
            <person name="Nelson D.R."/>
            <person name="Li P."/>
            <person name="You F.M."/>
            <person name="Luo M.C."/>
            <person name="Dvorak J."/>
        </authorList>
    </citation>
    <scope>NUCLEOTIDE SEQUENCE [LARGE SCALE GENOMIC DNA]</scope>
    <source>
        <strain evidence="2">cv. AL8/78</strain>
    </source>
</reference>